<gene>
    <name evidence="4" type="ORF">sr12376</name>
</gene>
<dbReference type="EMBL" id="FQ311441">
    <property type="protein sequence ID" value="CBQ70480.1"/>
    <property type="molecule type" value="Genomic_DNA"/>
</dbReference>
<feature type="region of interest" description="Disordered" evidence="2">
    <location>
        <begin position="933"/>
        <end position="959"/>
    </location>
</feature>
<dbReference type="VEuPathDB" id="FungiDB:sr12376"/>
<dbReference type="GO" id="GO:0003968">
    <property type="term" value="F:RNA-directed RNA polymerase activity"/>
    <property type="evidence" value="ECO:0007669"/>
    <property type="project" value="UniProtKB-KW"/>
</dbReference>
<comment type="similarity">
    <text evidence="1">Belongs to the RdRP family.</text>
</comment>
<proteinExistence type="inferred from homology"/>
<dbReference type="InterPro" id="IPR007855">
    <property type="entry name" value="RDRP"/>
</dbReference>
<dbReference type="GO" id="GO:0030422">
    <property type="term" value="P:siRNA processing"/>
    <property type="evidence" value="ECO:0007669"/>
    <property type="project" value="TreeGrafter"/>
</dbReference>
<evidence type="ECO:0000313" key="4">
    <source>
        <dbReference type="EMBL" id="CBQ70480.1"/>
    </source>
</evidence>
<evidence type="ECO:0000259" key="3">
    <source>
        <dbReference type="Pfam" id="PF05183"/>
    </source>
</evidence>
<feature type="domain" description="RDRP core" evidence="3">
    <location>
        <begin position="270"/>
        <end position="699"/>
    </location>
</feature>
<sequence>MQDLQVVKDNNDTLIAGFFRKSGTLDIELAFLRESLLRNELLGTSALFNIIDKSLNELLSRGQYTLALRVLKNLVPKLEARQERGNTDEQIHRFTKRLWEEACEEAVANDGKGLLTFMEPSHMKGDTLMSPFLHIDLTPTRVLLSGPHWHMSNRVIRSYPGHWDHFARLSITSESREGATTITPNYGFDDAERYIRGRVLDILKNGIIVAGRRFQLLAWSSSSMSSHTVWFVTPFLDATGRLVDANSVRKSLGNFKDVIRKPAMYADNGQDHTDGVGQISPALMADVWESYLVNHGEFRKRKLLKASAPSAIQIRLGGSKGMLSLNPRLTGKVLYIRPSMSKFDSQHQDLEVANSSSRCLTAKLNRPLVNALDDRGVHASAFIAIQDEAISQIGRARHNFDETARLVSAFSFGTGCNLRILFEKVHKVGLGAASTDPESFFLVLAKAVTAAALGDMKRKARIPVAGVTLLGIADEFGYLKEGEVFVQVETVDFGQVSRRILTGRKLIGRSPTIDPSDITMVQCKKPPPGHPLLQLRNVVVFNTCTRLQPLPRRLGGGDLDGDLYTIYEDERLFPPTPQPEAVFHAKVEAKELSHPCNAHDLADFFADFMLNDFVGLVSSLHLRISDASEAGAADPRCKTLAKLHSQATDFRKTGVAVKRSQLPPMHEPIVPDFLAQSEKREGKLVYSSRRALGYLYRSVSWGDTDTPSLDENTDPETGLERVVDDTWNGDLGDEQDGDYSTSEIGSDFSMRMEAQQQSIASTVHATMGAGTAPALSATSSSTGPAASQAAAQPPLASRISGLAALPSTGSQPLTAASAAVAPWQFKDHTFPQFLERIGWTHQHFLSTSMNDADAIQEGHRYITVFLEFTAKLRDLSRKIAKYHPNAGKLMNGADAGTFLISEVHLLTGRLPWAKVAKRTRTDRDNDLLDSMQSLTTVLPESQEDGEEGEEEEEGELTVNSAQKTVDSLWKACHFFCSPSRPRYSNVYGYNTFMITLTLHLISMVETLKHLHRTSAGRRYFQRSSIKDKVSVTPRPCG</sequence>
<keyword evidence="1 4" id="KW-0696">RNA-directed RNA polymerase</keyword>
<dbReference type="EC" id="2.7.7.48" evidence="1"/>
<organism evidence="4 5">
    <name type="scientific">Sporisorium reilianum (strain SRZ2)</name>
    <name type="common">Maize head smut fungus</name>
    <dbReference type="NCBI Taxonomy" id="999809"/>
    <lineage>
        <taxon>Eukaryota</taxon>
        <taxon>Fungi</taxon>
        <taxon>Dikarya</taxon>
        <taxon>Basidiomycota</taxon>
        <taxon>Ustilaginomycotina</taxon>
        <taxon>Ustilaginomycetes</taxon>
        <taxon>Ustilaginales</taxon>
        <taxon>Ustilaginaceae</taxon>
        <taxon>Sporisorium</taxon>
    </lineage>
</organism>
<evidence type="ECO:0000256" key="2">
    <source>
        <dbReference type="SAM" id="MobiDB-lite"/>
    </source>
</evidence>
<dbReference type="PANTHER" id="PTHR23079">
    <property type="entry name" value="RNA-DEPENDENT RNA POLYMERASE"/>
    <property type="match status" value="1"/>
</dbReference>
<dbReference type="AlphaFoldDB" id="E6ZTC3"/>
<dbReference type="Pfam" id="PF05183">
    <property type="entry name" value="RdRP"/>
    <property type="match status" value="2"/>
</dbReference>
<dbReference type="GO" id="GO:0031380">
    <property type="term" value="C:nuclear RNA-directed RNA polymerase complex"/>
    <property type="evidence" value="ECO:0007669"/>
    <property type="project" value="TreeGrafter"/>
</dbReference>
<keyword evidence="5" id="KW-1185">Reference proteome</keyword>
<reference evidence="4 5" key="1">
    <citation type="journal article" date="2010" name="Science">
        <title>Pathogenicity determinants in smut fungi revealed by genome comparison.</title>
        <authorList>
            <person name="Schirawski J."/>
            <person name="Mannhaupt G."/>
            <person name="Muench K."/>
            <person name="Brefort T."/>
            <person name="Schipper K."/>
            <person name="Doehlemann G."/>
            <person name="Di Stasio M."/>
            <person name="Roessel N."/>
            <person name="Mendoza-Mendoza A."/>
            <person name="Pester D."/>
            <person name="Mueller O."/>
            <person name="Winterberg B."/>
            <person name="Meyer E."/>
            <person name="Ghareeb H."/>
            <person name="Wollenberg T."/>
            <person name="Muensterkoetter M."/>
            <person name="Wong P."/>
            <person name="Walter M."/>
            <person name="Stukenbrock E."/>
            <person name="Gueldener U."/>
            <person name="Kahmann R."/>
        </authorList>
    </citation>
    <scope>NUCLEOTIDE SEQUENCE [LARGE SCALE GENOMIC DNA]</scope>
    <source>
        <strain evidence="5">SRZ2</strain>
    </source>
</reference>
<dbReference type="HOGENOM" id="CLU_293232_0_0_1"/>
<dbReference type="PANTHER" id="PTHR23079:SF55">
    <property type="entry name" value="RNA-DIRECTED RNA POLYMERASE"/>
    <property type="match status" value="1"/>
</dbReference>
<dbReference type="OrthoDB" id="6513042at2759"/>
<dbReference type="Proteomes" id="UP000008867">
    <property type="component" value="Chromosome 2"/>
</dbReference>
<comment type="catalytic activity">
    <reaction evidence="1">
        <text>RNA(n) + a ribonucleoside 5'-triphosphate = RNA(n+1) + diphosphate</text>
        <dbReference type="Rhea" id="RHEA:21248"/>
        <dbReference type="Rhea" id="RHEA-COMP:14527"/>
        <dbReference type="Rhea" id="RHEA-COMP:17342"/>
        <dbReference type="ChEBI" id="CHEBI:33019"/>
        <dbReference type="ChEBI" id="CHEBI:61557"/>
        <dbReference type="ChEBI" id="CHEBI:140395"/>
        <dbReference type="EC" id="2.7.7.48"/>
    </reaction>
</comment>
<name>E6ZTC3_SPORE</name>
<accession>E6ZTC3</accession>
<dbReference type="InterPro" id="IPR057596">
    <property type="entry name" value="RDRP_core"/>
</dbReference>
<protein>
    <recommendedName>
        <fullName evidence="1">RNA-dependent RNA polymerase</fullName>
        <ecNumber evidence="1">2.7.7.48</ecNumber>
    </recommendedName>
</protein>
<dbReference type="GO" id="GO:0003723">
    <property type="term" value="F:RNA binding"/>
    <property type="evidence" value="ECO:0007669"/>
    <property type="project" value="UniProtKB-KW"/>
</dbReference>
<evidence type="ECO:0000256" key="1">
    <source>
        <dbReference type="RuleBase" id="RU363098"/>
    </source>
</evidence>
<feature type="domain" description="RDRP core" evidence="3">
    <location>
        <begin position="137"/>
        <end position="266"/>
    </location>
</feature>
<feature type="region of interest" description="Disordered" evidence="2">
    <location>
        <begin position="773"/>
        <end position="792"/>
    </location>
</feature>
<evidence type="ECO:0000313" key="5">
    <source>
        <dbReference type="Proteomes" id="UP000008867"/>
    </source>
</evidence>
<keyword evidence="1" id="KW-0694">RNA-binding</keyword>
<keyword evidence="1" id="KW-0548">Nucleotidyltransferase</keyword>
<feature type="compositionally biased region" description="Acidic residues" evidence="2">
    <location>
        <begin position="941"/>
        <end position="955"/>
    </location>
</feature>
<dbReference type="eggNOG" id="KOG0988">
    <property type="taxonomic scope" value="Eukaryota"/>
</dbReference>
<keyword evidence="1" id="KW-0808">Transferase</keyword>